<name>A0AC35UFJ5_9BILA</name>
<sequence>MSGLTSLSAKKVTVDWTNLKEIHGNIHDATMFNILLGFFCKNVTEFEIDVDYIKFITDFNTSIASYIGEEYEIYKVNLIFTKVQKLNELQKIEKYFSADMDNGDKVVKGNLCDLLLYNSQIPCLSH</sequence>
<evidence type="ECO:0000313" key="1">
    <source>
        <dbReference type="Proteomes" id="UP000095286"/>
    </source>
</evidence>
<proteinExistence type="predicted"/>
<dbReference type="Proteomes" id="UP000095286">
    <property type="component" value="Unplaced"/>
</dbReference>
<evidence type="ECO:0000313" key="2">
    <source>
        <dbReference type="WBParaSite" id="RSKR_0001090100.1"/>
    </source>
</evidence>
<organism evidence="1 2">
    <name type="scientific">Rhabditophanes sp. KR3021</name>
    <dbReference type="NCBI Taxonomy" id="114890"/>
    <lineage>
        <taxon>Eukaryota</taxon>
        <taxon>Metazoa</taxon>
        <taxon>Ecdysozoa</taxon>
        <taxon>Nematoda</taxon>
        <taxon>Chromadorea</taxon>
        <taxon>Rhabditida</taxon>
        <taxon>Tylenchina</taxon>
        <taxon>Panagrolaimomorpha</taxon>
        <taxon>Strongyloidoidea</taxon>
        <taxon>Alloionematidae</taxon>
        <taxon>Rhabditophanes</taxon>
    </lineage>
</organism>
<dbReference type="WBParaSite" id="RSKR_0001090100.1">
    <property type="protein sequence ID" value="RSKR_0001090100.1"/>
    <property type="gene ID" value="RSKR_0001090100"/>
</dbReference>
<accession>A0AC35UFJ5</accession>
<reference evidence="2" key="1">
    <citation type="submission" date="2016-11" db="UniProtKB">
        <authorList>
            <consortium name="WormBaseParasite"/>
        </authorList>
    </citation>
    <scope>IDENTIFICATION</scope>
    <source>
        <strain evidence="2">KR3021</strain>
    </source>
</reference>
<protein>
    <submittedName>
        <fullName evidence="2">Exonuclease domain-containing protein</fullName>
    </submittedName>
</protein>